<dbReference type="GO" id="GO:0008061">
    <property type="term" value="F:chitin binding"/>
    <property type="evidence" value="ECO:0007669"/>
    <property type="project" value="UniProtKB-KW"/>
</dbReference>
<keyword evidence="4" id="KW-0147">Chitin-binding</keyword>
<dbReference type="SUPFAM" id="SSF54556">
    <property type="entry name" value="Chitinase insertion domain"/>
    <property type="match status" value="1"/>
</dbReference>
<feature type="region of interest" description="Disordered" evidence="12">
    <location>
        <begin position="148"/>
        <end position="167"/>
    </location>
</feature>
<keyword evidence="5" id="KW-0732">Signal</keyword>
<dbReference type="EMBL" id="GDHC01019560">
    <property type="protein sequence ID" value="JAP99068.1"/>
    <property type="molecule type" value="Transcribed_RNA"/>
</dbReference>
<evidence type="ECO:0000256" key="5">
    <source>
        <dbReference type="ARBA" id="ARBA00022729"/>
    </source>
</evidence>
<keyword evidence="8" id="KW-1015">Disulfide bond</keyword>
<keyword evidence="9" id="KW-0119">Carbohydrate metabolism</keyword>
<feature type="domain" description="GH18" evidence="13">
    <location>
        <begin position="1"/>
        <end position="262"/>
    </location>
</feature>
<evidence type="ECO:0000256" key="9">
    <source>
        <dbReference type="ARBA" id="ARBA00023277"/>
    </source>
</evidence>
<keyword evidence="6" id="KW-0378">Hydrolase</keyword>
<evidence type="ECO:0000256" key="6">
    <source>
        <dbReference type="ARBA" id="ARBA00022801"/>
    </source>
</evidence>
<evidence type="ECO:0000256" key="2">
    <source>
        <dbReference type="ARBA" id="ARBA00009121"/>
    </source>
</evidence>
<dbReference type="InterPro" id="IPR050314">
    <property type="entry name" value="Glycosyl_Hydrlase_18"/>
</dbReference>
<dbReference type="GO" id="GO:0000272">
    <property type="term" value="P:polysaccharide catabolic process"/>
    <property type="evidence" value="ECO:0007669"/>
    <property type="project" value="UniProtKB-KW"/>
</dbReference>
<dbReference type="Gene3D" id="3.10.50.10">
    <property type="match status" value="1"/>
</dbReference>
<name>A0A146KSY4_LYGHE</name>
<protein>
    <recommendedName>
        <fullName evidence="3">chitinase</fullName>
        <ecNumber evidence="3">3.2.1.14</ecNumber>
    </recommendedName>
</protein>
<evidence type="ECO:0000259" key="13">
    <source>
        <dbReference type="PROSITE" id="PS51910"/>
    </source>
</evidence>
<comment type="similarity">
    <text evidence="2">Belongs to the glycosyl hydrolase 18 family. Chitinase class II subfamily.</text>
</comment>
<dbReference type="EC" id="3.2.1.14" evidence="3"/>
<keyword evidence="7" id="KW-0146">Chitin degradation</keyword>
<evidence type="ECO:0000256" key="11">
    <source>
        <dbReference type="ARBA" id="ARBA00023326"/>
    </source>
</evidence>
<dbReference type="InterPro" id="IPR017853">
    <property type="entry name" value="GH"/>
</dbReference>
<comment type="catalytic activity">
    <reaction evidence="1">
        <text>Random endo-hydrolysis of N-acetyl-beta-D-glucosaminide (1-&gt;4)-beta-linkages in chitin and chitodextrins.</text>
        <dbReference type="EC" id="3.2.1.14"/>
    </reaction>
</comment>
<accession>A0A146KSY4</accession>
<evidence type="ECO:0000256" key="1">
    <source>
        <dbReference type="ARBA" id="ARBA00000822"/>
    </source>
</evidence>
<keyword evidence="11" id="KW-0624">Polysaccharide degradation</keyword>
<evidence type="ECO:0000313" key="14">
    <source>
        <dbReference type="EMBL" id="JAP99068.1"/>
    </source>
</evidence>
<proteinExistence type="inferred from homology"/>
<dbReference type="SUPFAM" id="SSF51445">
    <property type="entry name" value="(Trans)glycosidases"/>
    <property type="match status" value="1"/>
</dbReference>
<dbReference type="GO" id="GO:0008843">
    <property type="term" value="F:endochitinase activity"/>
    <property type="evidence" value="ECO:0007669"/>
    <property type="project" value="UniProtKB-EC"/>
</dbReference>
<dbReference type="GO" id="GO:0006032">
    <property type="term" value="P:chitin catabolic process"/>
    <property type="evidence" value="ECO:0007669"/>
    <property type="project" value="UniProtKB-KW"/>
</dbReference>
<evidence type="ECO:0000256" key="7">
    <source>
        <dbReference type="ARBA" id="ARBA00023024"/>
    </source>
</evidence>
<reference evidence="14" key="1">
    <citation type="journal article" date="2016" name="Gigascience">
        <title>De novo construction of an expanded transcriptome assembly for the western tarnished plant bug, Lygus hesperus.</title>
        <authorList>
            <person name="Tassone E.E."/>
            <person name="Geib S.M."/>
            <person name="Hall B."/>
            <person name="Fabrick J.A."/>
            <person name="Brent C.S."/>
            <person name="Hull J.J."/>
        </authorList>
    </citation>
    <scope>NUCLEOTIDE SEQUENCE</scope>
</reference>
<dbReference type="InterPro" id="IPR011583">
    <property type="entry name" value="Chitinase_II/V-like_cat"/>
</dbReference>
<dbReference type="InterPro" id="IPR029070">
    <property type="entry name" value="Chitinase_insertion_sf"/>
</dbReference>
<dbReference type="AlphaFoldDB" id="A0A146KSY4"/>
<evidence type="ECO:0000256" key="10">
    <source>
        <dbReference type="ARBA" id="ARBA00023295"/>
    </source>
</evidence>
<dbReference type="InterPro" id="IPR001223">
    <property type="entry name" value="Glyco_hydro18_cat"/>
</dbReference>
<gene>
    <name evidence="14" type="primary">Chit1_1</name>
    <name evidence="14" type="ORF">g.67838</name>
</gene>
<dbReference type="PROSITE" id="PS51910">
    <property type="entry name" value="GH18_2"/>
    <property type="match status" value="1"/>
</dbReference>
<dbReference type="Gene3D" id="3.20.20.80">
    <property type="entry name" value="Glycosidases"/>
    <property type="match status" value="1"/>
</dbReference>
<feature type="region of interest" description="Disordered" evidence="12">
    <location>
        <begin position="410"/>
        <end position="447"/>
    </location>
</feature>
<dbReference type="Pfam" id="PF00704">
    <property type="entry name" value="Glyco_hydro_18"/>
    <property type="match status" value="1"/>
</dbReference>
<evidence type="ECO:0000256" key="12">
    <source>
        <dbReference type="SAM" id="MobiDB-lite"/>
    </source>
</evidence>
<dbReference type="SMART" id="SM00636">
    <property type="entry name" value="Glyco_18"/>
    <property type="match status" value="1"/>
</dbReference>
<sequence>NIDWQFPTDTVRNGSVEDYKNFVSLLQDIDKVFREEASATGKPKMMLSISVPGDTLITESGYDLPNLEKYVEFINVLCYDYHFAYDPAVYHHSPLYPLPYEVEGSGHENEGINADTTIKYILSKGVPPNKVNMGIPLYGRSFTLENENENTLGSPATGQGKQGKATREDGQLAYNEICIKNVKEGWKVEHPNVTAMGPYAYKGNQWVAYDDEDSARRKGEYAKKTGLGGISFWAIDQDDFLASCGRRAYPLMKAAREGFMKAKGPGIVGVLEPTKITEKPTILTDQPVVTSKPTATPTTARPTSATINFARTLSTEDRQIQATPASPQTDTLDDYDSEIVDAMKPAPQTPVKISTTSSPGGMVQNIYVWITNNIFHNSSPHFLFFSGARKPFVPSIPPVITVPEIPEVPSVEEDQNRRNTGEFYLQRSSPTPERRHATYHEGSPVWT</sequence>
<feature type="compositionally biased region" description="Polar residues" evidence="12">
    <location>
        <begin position="148"/>
        <end position="159"/>
    </location>
</feature>
<dbReference type="FunFam" id="3.10.50.10:FF:000004">
    <property type="entry name" value="Chitinase 5"/>
    <property type="match status" value="1"/>
</dbReference>
<evidence type="ECO:0000256" key="3">
    <source>
        <dbReference type="ARBA" id="ARBA00012729"/>
    </source>
</evidence>
<dbReference type="GO" id="GO:0005576">
    <property type="term" value="C:extracellular region"/>
    <property type="evidence" value="ECO:0007669"/>
    <property type="project" value="TreeGrafter"/>
</dbReference>
<keyword evidence="10" id="KW-0326">Glycosidase</keyword>
<organism evidence="14">
    <name type="scientific">Lygus hesperus</name>
    <name type="common">Western plant bug</name>
    <dbReference type="NCBI Taxonomy" id="30085"/>
    <lineage>
        <taxon>Eukaryota</taxon>
        <taxon>Metazoa</taxon>
        <taxon>Ecdysozoa</taxon>
        <taxon>Arthropoda</taxon>
        <taxon>Hexapoda</taxon>
        <taxon>Insecta</taxon>
        <taxon>Pterygota</taxon>
        <taxon>Neoptera</taxon>
        <taxon>Paraneoptera</taxon>
        <taxon>Hemiptera</taxon>
        <taxon>Heteroptera</taxon>
        <taxon>Panheteroptera</taxon>
        <taxon>Cimicomorpha</taxon>
        <taxon>Miridae</taxon>
        <taxon>Mirini</taxon>
        <taxon>Lygus</taxon>
    </lineage>
</organism>
<dbReference type="PANTHER" id="PTHR11177">
    <property type="entry name" value="CHITINASE"/>
    <property type="match status" value="1"/>
</dbReference>
<feature type="non-terminal residue" evidence="14">
    <location>
        <position position="1"/>
    </location>
</feature>
<evidence type="ECO:0000256" key="4">
    <source>
        <dbReference type="ARBA" id="ARBA00022669"/>
    </source>
</evidence>
<evidence type="ECO:0000256" key="8">
    <source>
        <dbReference type="ARBA" id="ARBA00023157"/>
    </source>
</evidence>
<dbReference type="PANTHER" id="PTHR11177:SF399">
    <property type="entry name" value="CHITINASE 6, ISOFORM C"/>
    <property type="match status" value="1"/>
</dbReference>